<accession>A0A7S0YGT7</accession>
<dbReference type="SMART" id="SM01117">
    <property type="entry name" value="Cyt-b5"/>
    <property type="match status" value="1"/>
</dbReference>
<evidence type="ECO:0000256" key="4">
    <source>
        <dbReference type="RuleBase" id="RU362121"/>
    </source>
</evidence>
<name>A0A7S0YGT7_9CHLO</name>
<proteinExistence type="inferred from homology"/>
<keyword evidence="3 4" id="KW-0408">Iron</keyword>
<dbReference type="GO" id="GO:0005737">
    <property type="term" value="C:cytoplasm"/>
    <property type="evidence" value="ECO:0007669"/>
    <property type="project" value="TreeGrafter"/>
</dbReference>
<dbReference type="PANTHER" id="PTHR46237">
    <property type="entry name" value="CYTOCHROME B5 REDUCTASE 4 FAMILY MEMBER"/>
    <property type="match status" value="1"/>
</dbReference>
<dbReference type="PRINTS" id="PR00363">
    <property type="entry name" value="CYTOCHROMEB5"/>
</dbReference>
<evidence type="ECO:0000256" key="1">
    <source>
        <dbReference type="ARBA" id="ARBA00022617"/>
    </source>
</evidence>
<dbReference type="SUPFAM" id="SSF55856">
    <property type="entry name" value="Cytochrome b5-like heme/steroid binding domain"/>
    <property type="match status" value="1"/>
</dbReference>
<dbReference type="Pfam" id="PF00173">
    <property type="entry name" value="Cyt-b5"/>
    <property type="match status" value="1"/>
</dbReference>
<gene>
    <name evidence="6" type="ORF">PPAR00522_LOCUS6024</name>
</gene>
<dbReference type="InterPro" id="IPR051872">
    <property type="entry name" value="Cytochrome_b5/Flavoprotein_Rdt"/>
</dbReference>
<dbReference type="Gene3D" id="3.10.120.10">
    <property type="entry name" value="Cytochrome b5-like heme/steroid binding domain"/>
    <property type="match status" value="1"/>
</dbReference>
<evidence type="ECO:0000256" key="3">
    <source>
        <dbReference type="ARBA" id="ARBA00023004"/>
    </source>
</evidence>
<keyword evidence="2 4" id="KW-0479">Metal-binding</keyword>
<evidence type="ECO:0000259" key="5">
    <source>
        <dbReference type="PROSITE" id="PS50255"/>
    </source>
</evidence>
<reference evidence="6" key="1">
    <citation type="submission" date="2021-01" db="EMBL/GenBank/DDBJ databases">
        <authorList>
            <person name="Corre E."/>
            <person name="Pelletier E."/>
            <person name="Niang G."/>
            <person name="Scheremetjew M."/>
            <person name="Finn R."/>
            <person name="Kale V."/>
            <person name="Holt S."/>
            <person name="Cochrane G."/>
            <person name="Meng A."/>
            <person name="Brown T."/>
            <person name="Cohen L."/>
        </authorList>
    </citation>
    <scope>NUCLEOTIDE SEQUENCE</scope>
    <source>
        <strain evidence="6">SAG 63-3</strain>
    </source>
</reference>
<dbReference type="InterPro" id="IPR036400">
    <property type="entry name" value="Cyt_B5-like_heme/steroid_sf"/>
</dbReference>
<dbReference type="InterPro" id="IPR018506">
    <property type="entry name" value="Cyt_B5_heme-BS"/>
</dbReference>
<dbReference type="AlphaFoldDB" id="A0A7S0YGT7"/>
<protein>
    <recommendedName>
        <fullName evidence="5">Cytochrome b5 heme-binding domain-containing protein</fullName>
    </recommendedName>
</protein>
<dbReference type="PANTHER" id="PTHR46237:SF1">
    <property type="entry name" value="CYTOCHROME B5 REDUCTASE 4"/>
    <property type="match status" value="1"/>
</dbReference>
<dbReference type="PROSITE" id="PS50255">
    <property type="entry name" value="CYTOCHROME_B5_2"/>
    <property type="match status" value="1"/>
</dbReference>
<comment type="similarity">
    <text evidence="4">Belongs to the cytochrome b5 family.</text>
</comment>
<evidence type="ECO:0000256" key="2">
    <source>
        <dbReference type="ARBA" id="ARBA00022723"/>
    </source>
</evidence>
<dbReference type="InterPro" id="IPR001199">
    <property type="entry name" value="Cyt_B5-like_heme/steroid-bd"/>
</dbReference>
<dbReference type="GO" id="GO:0004128">
    <property type="term" value="F:cytochrome-b5 reductase activity, acting on NAD(P)H"/>
    <property type="evidence" value="ECO:0007669"/>
    <property type="project" value="TreeGrafter"/>
</dbReference>
<dbReference type="GO" id="GO:0020037">
    <property type="term" value="F:heme binding"/>
    <property type="evidence" value="ECO:0007669"/>
    <property type="project" value="UniProtKB-UniRule"/>
</dbReference>
<feature type="domain" description="Cytochrome b5 heme-binding" evidence="5">
    <location>
        <begin position="84"/>
        <end position="160"/>
    </location>
</feature>
<dbReference type="GO" id="GO:0046872">
    <property type="term" value="F:metal ion binding"/>
    <property type="evidence" value="ECO:0007669"/>
    <property type="project" value="UniProtKB-UniRule"/>
</dbReference>
<dbReference type="EMBL" id="HBFM01009437">
    <property type="protein sequence ID" value="CAD8769626.1"/>
    <property type="molecule type" value="Transcribed_RNA"/>
</dbReference>
<organism evidence="6">
    <name type="scientific">Polytomella parva</name>
    <dbReference type="NCBI Taxonomy" id="51329"/>
    <lineage>
        <taxon>Eukaryota</taxon>
        <taxon>Viridiplantae</taxon>
        <taxon>Chlorophyta</taxon>
        <taxon>core chlorophytes</taxon>
        <taxon>Chlorophyceae</taxon>
        <taxon>CS clade</taxon>
        <taxon>Chlamydomonadales</taxon>
        <taxon>Chlamydomonadaceae</taxon>
        <taxon>Polytomella</taxon>
    </lineage>
</organism>
<dbReference type="FunFam" id="3.10.120.10:FF:000001">
    <property type="entry name" value="Cytochrome b5 reductase 4"/>
    <property type="match status" value="1"/>
</dbReference>
<sequence length="164" mass="18250">MDFSFPKLSETETKDGKLPLTFFATVVDRSDTSTSTDPTPINANSSFGFQRNKVPLEKGFSQIGWMRLTTANKNLNGLNGASLRRDITMNEVSQHNTPEDAWTTMNGKVYNLTPYLKYHPGGVQILLGVAGKDCLALFKKHHAWVNAHALLEKCFIGYLEQPSV</sequence>
<evidence type="ECO:0000313" key="6">
    <source>
        <dbReference type="EMBL" id="CAD8769626.1"/>
    </source>
</evidence>
<dbReference type="PROSITE" id="PS00191">
    <property type="entry name" value="CYTOCHROME_B5_1"/>
    <property type="match status" value="1"/>
</dbReference>
<keyword evidence="1 4" id="KW-0349">Heme</keyword>